<dbReference type="AlphaFoldDB" id="A0A8J3C9T5"/>
<protein>
    <recommendedName>
        <fullName evidence="5">DUF4383 domain-containing protein</fullName>
    </recommendedName>
</protein>
<feature type="region of interest" description="Disordered" evidence="1">
    <location>
        <begin position="187"/>
        <end position="228"/>
    </location>
</feature>
<feature type="transmembrane region" description="Helical" evidence="2">
    <location>
        <begin position="58"/>
        <end position="79"/>
    </location>
</feature>
<evidence type="ECO:0000256" key="1">
    <source>
        <dbReference type="SAM" id="MobiDB-lite"/>
    </source>
</evidence>
<reference evidence="3" key="2">
    <citation type="submission" date="2020-09" db="EMBL/GenBank/DDBJ databases">
        <authorList>
            <person name="Sun Q."/>
            <person name="Zhou Y."/>
        </authorList>
    </citation>
    <scope>NUCLEOTIDE SEQUENCE</scope>
    <source>
        <strain evidence="3">CGMCC 4.5737</strain>
    </source>
</reference>
<sequence>MKLDPYLPPNHPLSRIYRAGAALVGLYLVVFGALGLARQIDFVTTTGQEILGLSTNGLLSLISVVVGLVLVLAAIRGGAAASTTNIVFGVLFFLSGLVNLALMQTPFNIFAFQMQNVVFSLLVGMLLMFIGFYGRVSGGLTDDNPFVRYRHHEPPDADHGAELAAERRRIAEIEDLVQAELAVAEGHPTPEQERLVREERSRLAEETRREAYRHKHGELPGAANNPYY</sequence>
<accession>A0A8J3C9T5</accession>
<proteinExistence type="predicted"/>
<dbReference type="EMBL" id="BMMK01000016">
    <property type="protein sequence ID" value="GGM61796.1"/>
    <property type="molecule type" value="Genomic_DNA"/>
</dbReference>
<evidence type="ECO:0000313" key="3">
    <source>
        <dbReference type="EMBL" id="GGM61796.1"/>
    </source>
</evidence>
<name>A0A8J3C9T5_9PSEU</name>
<feature type="transmembrane region" description="Helical" evidence="2">
    <location>
        <begin position="114"/>
        <end position="134"/>
    </location>
</feature>
<evidence type="ECO:0000256" key="2">
    <source>
        <dbReference type="SAM" id="Phobius"/>
    </source>
</evidence>
<evidence type="ECO:0008006" key="5">
    <source>
        <dbReference type="Google" id="ProtNLM"/>
    </source>
</evidence>
<dbReference type="RefSeq" id="WP_229686476.1">
    <property type="nucleotide sequence ID" value="NZ_BMMK01000016.1"/>
</dbReference>
<keyword evidence="2" id="KW-0472">Membrane</keyword>
<keyword evidence="2" id="KW-0812">Transmembrane</keyword>
<feature type="compositionally biased region" description="Basic and acidic residues" evidence="1">
    <location>
        <begin position="188"/>
        <end position="210"/>
    </location>
</feature>
<feature type="transmembrane region" description="Helical" evidence="2">
    <location>
        <begin position="16"/>
        <end position="37"/>
    </location>
</feature>
<organism evidence="3 4">
    <name type="scientific">Longimycelium tulufanense</name>
    <dbReference type="NCBI Taxonomy" id="907463"/>
    <lineage>
        <taxon>Bacteria</taxon>
        <taxon>Bacillati</taxon>
        <taxon>Actinomycetota</taxon>
        <taxon>Actinomycetes</taxon>
        <taxon>Pseudonocardiales</taxon>
        <taxon>Pseudonocardiaceae</taxon>
        <taxon>Longimycelium</taxon>
    </lineage>
</organism>
<reference evidence="3" key="1">
    <citation type="journal article" date="2014" name="Int. J. Syst. Evol. Microbiol.">
        <title>Complete genome sequence of Corynebacterium casei LMG S-19264T (=DSM 44701T), isolated from a smear-ripened cheese.</title>
        <authorList>
            <consortium name="US DOE Joint Genome Institute (JGI-PGF)"/>
            <person name="Walter F."/>
            <person name="Albersmeier A."/>
            <person name="Kalinowski J."/>
            <person name="Ruckert C."/>
        </authorList>
    </citation>
    <scope>NUCLEOTIDE SEQUENCE</scope>
    <source>
        <strain evidence="3">CGMCC 4.5737</strain>
    </source>
</reference>
<feature type="transmembrane region" description="Helical" evidence="2">
    <location>
        <begin position="85"/>
        <end position="102"/>
    </location>
</feature>
<keyword evidence="2" id="KW-1133">Transmembrane helix</keyword>
<dbReference type="Pfam" id="PF14325">
    <property type="entry name" value="DUF4383"/>
    <property type="match status" value="1"/>
</dbReference>
<gene>
    <name evidence="3" type="ORF">GCM10012275_35900</name>
</gene>
<keyword evidence="4" id="KW-1185">Reference proteome</keyword>
<comment type="caution">
    <text evidence="3">The sequence shown here is derived from an EMBL/GenBank/DDBJ whole genome shotgun (WGS) entry which is preliminary data.</text>
</comment>
<dbReference type="Proteomes" id="UP000637578">
    <property type="component" value="Unassembled WGS sequence"/>
</dbReference>
<evidence type="ECO:0000313" key="4">
    <source>
        <dbReference type="Proteomes" id="UP000637578"/>
    </source>
</evidence>